<gene>
    <name evidence="3" type="ORF">APB76_18865</name>
</gene>
<protein>
    <recommendedName>
        <fullName evidence="5">ATPase</fullName>
    </recommendedName>
</protein>
<proteinExistence type="predicted"/>
<organism evidence="3 4">
    <name type="scientific">Vibrio bivalvicida</name>
    <dbReference type="NCBI Taxonomy" id="1276888"/>
    <lineage>
        <taxon>Bacteria</taxon>
        <taxon>Pseudomonadati</taxon>
        <taxon>Pseudomonadota</taxon>
        <taxon>Gammaproteobacteria</taxon>
        <taxon>Vibrionales</taxon>
        <taxon>Vibrionaceae</taxon>
        <taxon>Vibrio</taxon>
        <taxon>Vibrio oreintalis group</taxon>
    </lineage>
</organism>
<dbReference type="EMBL" id="LLEI02000064">
    <property type="protein sequence ID" value="OAJ92745.1"/>
    <property type="molecule type" value="Genomic_DNA"/>
</dbReference>
<accession>A0A177XWU3</accession>
<evidence type="ECO:0008006" key="5">
    <source>
        <dbReference type="Google" id="ProtNLM"/>
    </source>
</evidence>
<feature type="coiled-coil region" evidence="1">
    <location>
        <begin position="151"/>
        <end position="182"/>
    </location>
</feature>
<feature type="chain" id="PRO_5008079172" description="ATPase" evidence="2">
    <location>
        <begin position="25"/>
        <end position="191"/>
    </location>
</feature>
<comment type="caution">
    <text evidence="3">The sequence shown here is derived from an EMBL/GenBank/DDBJ whole genome shotgun (WGS) entry which is preliminary data.</text>
</comment>
<feature type="signal peptide" evidence="2">
    <location>
        <begin position="1"/>
        <end position="24"/>
    </location>
</feature>
<sequence length="191" mass="22102">MKWHSINITIAAAMLITLPSGVNSAHCDAKSWNRALKLQYELEQLYNFHSNRFNQFLQIHQIQPFLYQEFTAKELSSLWQSGNQAFHQQMRSQAEASAAVIERIEEEQSLLIPLSNQARALEQRWITISQHCQDTGNQPNVINSWQYSQLNQALNVDIEDLISKLNVLKSRYGREIEALENAKPHDTRPEN</sequence>
<reference evidence="3 4" key="1">
    <citation type="journal article" date="2016" name="Syst. Appl. Microbiol.">
        <title>Vibrio bivalvicida sp. nov., a novel larval pathogen for bivalve molluscs reared in a hatchery.</title>
        <authorList>
            <person name="Dubert J."/>
            <person name="Romalde J.L."/>
            <person name="Prado S."/>
            <person name="Barja J.L."/>
        </authorList>
    </citation>
    <scope>NUCLEOTIDE SEQUENCE [LARGE SCALE GENOMIC DNA]</scope>
    <source>
        <strain evidence="3 4">605</strain>
    </source>
</reference>
<dbReference type="Proteomes" id="UP000078406">
    <property type="component" value="Unassembled WGS sequence"/>
</dbReference>
<keyword evidence="2" id="KW-0732">Signal</keyword>
<evidence type="ECO:0000313" key="4">
    <source>
        <dbReference type="Proteomes" id="UP000078406"/>
    </source>
</evidence>
<evidence type="ECO:0000256" key="2">
    <source>
        <dbReference type="SAM" id="SignalP"/>
    </source>
</evidence>
<keyword evidence="1" id="KW-0175">Coiled coil</keyword>
<name>A0A177XWU3_9VIBR</name>
<evidence type="ECO:0000313" key="3">
    <source>
        <dbReference type="EMBL" id="OAJ92745.1"/>
    </source>
</evidence>
<dbReference type="AlphaFoldDB" id="A0A177XWU3"/>
<evidence type="ECO:0000256" key="1">
    <source>
        <dbReference type="SAM" id="Coils"/>
    </source>
</evidence>